<dbReference type="NCBIfam" id="NF001531">
    <property type="entry name" value="PRK00364.2-2"/>
    <property type="match status" value="1"/>
</dbReference>
<keyword evidence="3" id="KW-0963">Cytoplasm</keyword>
<protein>
    <recommendedName>
        <fullName evidence="3">Co-chaperonin GroES</fullName>
    </recommendedName>
    <alternativeName>
        <fullName evidence="3">10 kDa chaperonin</fullName>
    </alternativeName>
    <alternativeName>
        <fullName evidence="3">Chaperonin-10</fullName>
        <shortName evidence="3">Cpn10</shortName>
    </alternativeName>
</protein>
<dbReference type="GO" id="GO:0005524">
    <property type="term" value="F:ATP binding"/>
    <property type="evidence" value="ECO:0007669"/>
    <property type="project" value="InterPro"/>
</dbReference>
<dbReference type="GO" id="GO:0005737">
    <property type="term" value="C:cytoplasm"/>
    <property type="evidence" value="ECO:0007669"/>
    <property type="project" value="UniProtKB-SubCell"/>
</dbReference>
<dbReference type="NCBIfam" id="NF001534">
    <property type="entry name" value="PRK00364.2-5"/>
    <property type="match status" value="1"/>
</dbReference>
<comment type="function">
    <text evidence="3 4">Together with the chaperonin GroEL, plays an essential role in assisting protein folding. The GroEL-GroES system forms a nano-cage that allows encapsulation of the non-native substrate proteins and provides a physical environment optimized to promote and accelerate protein folding. GroES binds to the apical surface of the GroEL ring, thereby capping the opening of the GroEL channel.</text>
</comment>
<dbReference type="Proteomes" id="UP000754226">
    <property type="component" value="Unassembled WGS sequence"/>
</dbReference>
<dbReference type="InterPro" id="IPR020818">
    <property type="entry name" value="Chaperonin_GroES"/>
</dbReference>
<organism evidence="5 6">
    <name type="scientific">Acidaminococcus intestini</name>
    <dbReference type="NCBI Taxonomy" id="187327"/>
    <lineage>
        <taxon>Bacteria</taxon>
        <taxon>Bacillati</taxon>
        <taxon>Bacillota</taxon>
        <taxon>Negativicutes</taxon>
        <taxon>Acidaminococcales</taxon>
        <taxon>Acidaminococcaceae</taxon>
        <taxon>Acidaminococcus</taxon>
    </lineage>
</organism>
<dbReference type="GO" id="GO:0051082">
    <property type="term" value="F:unfolded protein binding"/>
    <property type="evidence" value="ECO:0007669"/>
    <property type="project" value="TreeGrafter"/>
</dbReference>
<accession>A0A943I4R9</accession>
<dbReference type="GO" id="GO:0044183">
    <property type="term" value="F:protein folding chaperone"/>
    <property type="evidence" value="ECO:0007669"/>
    <property type="project" value="InterPro"/>
</dbReference>
<dbReference type="SUPFAM" id="SSF50129">
    <property type="entry name" value="GroES-like"/>
    <property type="match status" value="1"/>
</dbReference>
<dbReference type="Pfam" id="PF00166">
    <property type="entry name" value="Cpn10"/>
    <property type="match status" value="1"/>
</dbReference>
<sequence>MLRPLEDHVVVEPVVQEEKTESGIYLPDTAHKDKPQTGKVVAVGTGRLLDNGTRVASEVKVGETVVFAKYSGSEVELDGKDYIILRDSDILAVVEDK</sequence>
<dbReference type="GO" id="GO:0046872">
    <property type="term" value="F:metal ion binding"/>
    <property type="evidence" value="ECO:0007669"/>
    <property type="project" value="TreeGrafter"/>
</dbReference>
<evidence type="ECO:0000256" key="4">
    <source>
        <dbReference type="RuleBase" id="RU000535"/>
    </source>
</evidence>
<proteinExistence type="inferred from homology"/>
<dbReference type="PANTHER" id="PTHR10772">
    <property type="entry name" value="10 KDA HEAT SHOCK PROTEIN"/>
    <property type="match status" value="1"/>
</dbReference>
<dbReference type="InterPro" id="IPR011032">
    <property type="entry name" value="GroES-like_sf"/>
</dbReference>
<evidence type="ECO:0000256" key="1">
    <source>
        <dbReference type="ARBA" id="ARBA00006975"/>
    </source>
</evidence>
<dbReference type="NCBIfam" id="NF001533">
    <property type="entry name" value="PRK00364.2-4"/>
    <property type="match status" value="1"/>
</dbReference>
<dbReference type="AlphaFoldDB" id="A0A943I4R9"/>
<evidence type="ECO:0000313" key="5">
    <source>
        <dbReference type="EMBL" id="MBS5519846.1"/>
    </source>
</evidence>
<dbReference type="HAMAP" id="MF_00580">
    <property type="entry name" value="CH10"/>
    <property type="match status" value="1"/>
</dbReference>
<name>A0A943I4R9_9FIRM</name>
<dbReference type="EMBL" id="JAGZCZ010000005">
    <property type="protein sequence ID" value="MBS5519846.1"/>
    <property type="molecule type" value="Genomic_DNA"/>
</dbReference>
<dbReference type="PRINTS" id="PR00297">
    <property type="entry name" value="CHAPERONIN10"/>
</dbReference>
<dbReference type="SMART" id="SM00883">
    <property type="entry name" value="Cpn10"/>
    <property type="match status" value="1"/>
</dbReference>
<comment type="caution">
    <text evidence="5">The sequence shown here is derived from an EMBL/GenBank/DDBJ whole genome shotgun (WGS) entry which is preliminary data.</text>
</comment>
<evidence type="ECO:0000256" key="3">
    <source>
        <dbReference type="HAMAP-Rule" id="MF_00580"/>
    </source>
</evidence>
<dbReference type="Gene3D" id="2.30.33.40">
    <property type="entry name" value="GroES chaperonin"/>
    <property type="match status" value="1"/>
</dbReference>
<dbReference type="CDD" id="cd00320">
    <property type="entry name" value="cpn10"/>
    <property type="match status" value="1"/>
</dbReference>
<evidence type="ECO:0000313" key="6">
    <source>
        <dbReference type="Proteomes" id="UP000754226"/>
    </source>
</evidence>
<keyword evidence="2 3" id="KW-0143">Chaperone</keyword>
<dbReference type="PANTHER" id="PTHR10772:SF58">
    <property type="entry name" value="CO-CHAPERONIN GROES"/>
    <property type="match status" value="1"/>
</dbReference>
<dbReference type="InterPro" id="IPR037124">
    <property type="entry name" value="Chaperonin_GroES_sf"/>
</dbReference>
<comment type="similarity">
    <text evidence="1 3 4">Belongs to the GroES chaperonin family.</text>
</comment>
<dbReference type="FunFam" id="2.30.33.40:FF:000001">
    <property type="entry name" value="10 kDa chaperonin"/>
    <property type="match status" value="1"/>
</dbReference>
<reference evidence="5" key="1">
    <citation type="submission" date="2021-02" db="EMBL/GenBank/DDBJ databases">
        <title>Infant gut strain persistence is associated with maternal origin, phylogeny, and functional potential including surface adhesion and iron acquisition.</title>
        <authorList>
            <person name="Lou Y.C."/>
        </authorList>
    </citation>
    <scope>NUCLEOTIDE SEQUENCE</scope>
    <source>
        <strain evidence="5">L3_106_000M1_dasL3_106_000M1_concoct_15</strain>
    </source>
</reference>
<dbReference type="GO" id="GO:0051087">
    <property type="term" value="F:protein-folding chaperone binding"/>
    <property type="evidence" value="ECO:0007669"/>
    <property type="project" value="TreeGrafter"/>
</dbReference>
<evidence type="ECO:0000256" key="2">
    <source>
        <dbReference type="ARBA" id="ARBA00023186"/>
    </source>
</evidence>
<comment type="subunit">
    <text evidence="3">Heptamer of 7 subunits arranged in a ring. Interacts with the chaperonin GroEL.</text>
</comment>
<comment type="subcellular location">
    <subcellularLocation>
        <location evidence="3">Cytoplasm</location>
    </subcellularLocation>
</comment>
<gene>
    <name evidence="3 5" type="primary">groES</name>
    <name evidence="3" type="synonym">groS</name>
    <name evidence="5" type="ORF">KHX13_05885</name>
</gene>
<dbReference type="RefSeq" id="WP_296326599.1">
    <property type="nucleotide sequence ID" value="NZ_CATWGP010000004.1"/>
</dbReference>